<dbReference type="EMBL" id="FOMZ01000020">
    <property type="protein sequence ID" value="SFE64865.1"/>
    <property type="molecule type" value="Genomic_DNA"/>
</dbReference>
<sequence>MPTEELSESPNLGALYLKAAGTTPLRRAGRDAELPDTEYVRSGITIDREHLADYNRLCGFGTRDELPLTYPHITSFPLAVRLMTDRDFPYPLVGLVHVANRITRYEPVSVTDSMTQRVRLANPRRHPKGQRFDVITETSVDDRLVWSETSTYLRRGASDDSVPRPEGVPEVTAEAPTAVWRLPANLGRRYAAVSGDRNPIHLHPLTAKAFGFPRAIAHGMWSKARCLAAFEGRLPDACTVEVEFAKPVLLPSKVDFTEQPRTEQPGESDAAKLFALRSASGKPHLKGHLRGLPE</sequence>
<evidence type="ECO:0000313" key="4">
    <source>
        <dbReference type="Proteomes" id="UP000198716"/>
    </source>
</evidence>
<dbReference type="AlphaFoldDB" id="A0A1I2C9J4"/>
<dbReference type="Proteomes" id="UP000198716">
    <property type="component" value="Unassembled WGS sequence"/>
</dbReference>
<dbReference type="InterPro" id="IPR002539">
    <property type="entry name" value="MaoC-like_dom"/>
</dbReference>
<protein>
    <submittedName>
        <fullName evidence="3">MaoC like domain-containing protein</fullName>
    </submittedName>
</protein>
<evidence type="ECO:0000259" key="2">
    <source>
        <dbReference type="Pfam" id="PF01575"/>
    </source>
</evidence>
<gene>
    <name evidence="3" type="ORF">SAMN04487819_12015</name>
</gene>
<organism evidence="3 4">
    <name type="scientific">Actinopolyspora alba</name>
    <dbReference type="NCBI Taxonomy" id="673379"/>
    <lineage>
        <taxon>Bacteria</taxon>
        <taxon>Bacillati</taxon>
        <taxon>Actinomycetota</taxon>
        <taxon>Actinomycetes</taxon>
        <taxon>Actinopolysporales</taxon>
        <taxon>Actinopolysporaceae</taxon>
        <taxon>Actinopolyspora</taxon>
        <taxon>Actinopolyspora alba group</taxon>
    </lineage>
</organism>
<dbReference type="Gene3D" id="3.10.129.10">
    <property type="entry name" value="Hotdog Thioesterase"/>
    <property type="match status" value="1"/>
</dbReference>
<keyword evidence="4" id="KW-1185">Reference proteome</keyword>
<dbReference type="RefSeq" id="WP_092929884.1">
    <property type="nucleotide sequence ID" value="NZ_FOMZ01000020.1"/>
</dbReference>
<feature type="domain" description="MaoC-like" evidence="2">
    <location>
        <begin position="188"/>
        <end position="259"/>
    </location>
</feature>
<accession>A0A1I2C9J4</accession>
<proteinExistence type="inferred from homology"/>
<name>A0A1I2C9J4_9ACTN</name>
<evidence type="ECO:0000313" key="3">
    <source>
        <dbReference type="EMBL" id="SFE64865.1"/>
    </source>
</evidence>
<evidence type="ECO:0000256" key="1">
    <source>
        <dbReference type="ARBA" id="ARBA00005254"/>
    </source>
</evidence>
<dbReference type="PANTHER" id="PTHR43841">
    <property type="entry name" value="3-HYDROXYACYL-THIOESTER DEHYDRATASE HTDX-RELATED"/>
    <property type="match status" value="1"/>
</dbReference>
<dbReference type="InterPro" id="IPR029069">
    <property type="entry name" value="HotDog_dom_sf"/>
</dbReference>
<dbReference type="Pfam" id="PF01575">
    <property type="entry name" value="MaoC_dehydratas"/>
    <property type="match status" value="1"/>
</dbReference>
<dbReference type="SUPFAM" id="SSF54637">
    <property type="entry name" value="Thioesterase/thiol ester dehydrase-isomerase"/>
    <property type="match status" value="2"/>
</dbReference>
<reference evidence="4" key="1">
    <citation type="submission" date="2016-10" db="EMBL/GenBank/DDBJ databases">
        <authorList>
            <person name="Varghese N."/>
            <person name="Submissions S."/>
        </authorList>
    </citation>
    <scope>NUCLEOTIDE SEQUENCE [LARGE SCALE GENOMIC DNA]</scope>
    <source>
        <strain evidence="4">DSM 45004</strain>
    </source>
</reference>
<dbReference type="PANTHER" id="PTHR43841:SF1">
    <property type="entry name" value="3-HYDROXYACYL-THIOESTER DEHYDRATASE X"/>
    <property type="match status" value="1"/>
</dbReference>
<comment type="similarity">
    <text evidence="1">Belongs to the enoyl-CoA hydratase/isomerase family.</text>
</comment>